<keyword evidence="6 10" id="KW-0539">Nucleus</keyword>
<evidence type="ECO:0000313" key="15">
    <source>
        <dbReference type="Ensembl" id="ENSOANP00000053574.1"/>
    </source>
</evidence>
<dbReference type="PANTHER" id="PTHR24329:SF340">
    <property type="entry name" value="ARISTALESS RELATED HOMEOBOX"/>
    <property type="match status" value="1"/>
</dbReference>
<dbReference type="GO" id="GO:0005634">
    <property type="term" value="C:nucleus"/>
    <property type="evidence" value="ECO:0000318"/>
    <property type="project" value="GO_Central"/>
</dbReference>
<evidence type="ECO:0000256" key="2">
    <source>
        <dbReference type="ARBA" id="ARBA00006503"/>
    </source>
</evidence>
<dbReference type="GO" id="GO:0000977">
    <property type="term" value="F:RNA polymerase II transcription regulatory region sequence-specific DNA binding"/>
    <property type="evidence" value="ECO:0000318"/>
    <property type="project" value="GO_Central"/>
</dbReference>
<dbReference type="CDD" id="cd00086">
    <property type="entry name" value="homeodomain"/>
    <property type="match status" value="1"/>
</dbReference>
<feature type="compositionally biased region" description="Pro residues" evidence="12">
    <location>
        <begin position="70"/>
        <end position="87"/>
    </location>
</feature>
<evidence type="ECO:0000256" key="8">
    <source>
        <dbReference type="ARBA" id="ARBA00071272"/>
    </source>
</evidence>
<dbReference type="GO" id="GO:0048666">
    <property type="term" value="P:neuron development"/>
    <property type="evidence" value="ECO:0000318"/>
    <property type="project" value="GO_Central"/>
</dbReference>
<dbReference type="PROSITE" id="PS50803">
    <property type="entry name" value="OAR"/>
    <property type="match status" value="1"/>
</dbReference>
<dbReference type="InParanoid" id="A0A6I8PM17"/>
<feature type="compositionally biased region" description="Acidic residues" evidence="12">
    <location>
        <begin position="92"/>
        <end position="108"/>
    </location>
</feature>
<proteinExistence type="inferred from homology"/>
<protein>
    <recommendedName>
        <fullName evidence="8">Homeobox protein ARX</fullName>
    </recommendedName>
    <alternativeName>
        <fullName evidence="9">Aristaless-related homeobox</fullName>
    </alternativeName>
</protein>
<evidence type="ECO:0000256" key="10">
    <source>
        <dbReference type="PROSITE-ProRule" id="PRU00108"/>
    </source>
</evidence>
<sequence length="349" mass="37645">MASAALGAEPAAPGAAPPLHLLTSYFLDGLLGRSAQPGGSGGCGKGRRGGPRTGRPLAGKLAGGGGGRSPAPPQPPLTNPGEPPGPRRPGAEEEEQDREEEEEEEEEERSGGRRRRRGPLGAAAEPPGPAKRKQRRYRTTFSNLQLEELEQAFRKSHYPDVFTREELAMRLDLTEARVQVWFQNRRAKWRKREKTEILGNVPGISLTHPLSLYLDVPLSSSALLDPVWRSLPLSTMPLPPVTPAFSPATLGPFGLSNLTWTSLFRNPILSPHFGRFLNALNPLVTTASVLMKAPGPPSDPTLTAFSDPAAVERKTSSIAALRLKAKEHSAQIPQLNLISSLTNTDKELG</sequence>
<accession>A0A6I8PM17</accession>
<keyword evidence="3" id="KW-0217">Developmental protein</keyword>
<dbReference type="PANTHER" id="PTHR24329">
    <property type="entry name" value="HOMEOBOX PROTEIN ARISTALESS"/>
    <property type="match status" value="1"/>
</dbReference>
<dbReference type="Pfam" id="PF03826">
    <property type="entry name" value="OAR"/>
    <property type="match status" value="1"/>
</dbReference>
<feature type="domain" description="OAR" evidence="14">
    <location>
        <begin position="316"/>
        <end position="329"/>
    </location>
</feature>
<dbReference type="Bgee" id="ENSOANG00000036765">
    <property type="expression patterns" value="Expressed in cerebellum and 3 other cell types or tissues"/>
</dbReference>
<dbReference type="Pfam" id="PF00046">
    <property type="entry name" value="Homeodomain"/>
    <property type="match status" value="1"/>
</dbReference>
<dbReference type="InterPro" id="IPR001356">
    <property type="entry name" value="HD"/>
</dbReference>
<dbReference type="InterPro" id="IPR009057">
    <property type="entry name" value="Homeodomain-like_sf"/>
</dbReference>
<organism evidence="15 16">
    <name type="scientific">Ornithorhynchus anatinus</name>
    <name type="common">Duckbill platypus</name>
    <dbReference type="NCBI Taxonomy" id="9258"/>
    <lineage>
        <taxon>Eukaryota</taxon>
        <taxon>Metazoa</taxon>
        <taxon>Chordata</taxon>
        <taxon>Craniata</taxon>
        <taxon>Vertebrata</taxon>
        <taxon>Euteleostomi</taxon>
        <taxon>Mammalia</taxon>
        <taxon>Monotremata</taxon>
        <taxon>Ornithorhynchidae</taxon>
        <taxon>Ornithorhynchus</taxon>
    </lineage>
</organism>
<dbReference type="GeneTree" id="ENSGT00940000160633"/>
<dbReference type="Gene3D" id="1.10.10.60">
    <property type="entry name" value="Homeodomain-like"/>
    <property type="match status" value="1"/>
</dbReference>
<feature type="domain" description="Homeobox" evidence="13">
    <location>
        <begin position="132"/>
        <end position="192"/>
    </location>
</feature>
<evidence type="ECO:0000256" key="4">
    <source>
        <dbReference type="ARBA" id="ARBA00023125"/>
    </source>
</evidence>
<dbReference type="SMART" id="SM00389">
    <property type="entry name" value="HOX"/>
    <property type="match status" value="1"/>
</dbReference>
<dbReference type="GO" id="GO:0006357">
    <property type="term" value="P:regulation of transcription by RNA polymerase II"/>
    <property type="evidence" value="ECO:0000318"/>
    <property type="project" value="GO_Central"/>
</dbReference>
<dbReference type="PROSITE" id="PS00027">
    <property type="entry name" value="HOMEOBOX_1"/>
    <property type="match status" value="1"/>
</dbReference>
<name>A0A6I8PM17_ORNAN</name>
<dbReference type="InterPro" id="IPR003654">
    <property type="entry name" value="OAR_dom"/>
</dbReference>
<dbReference type="SUPFAM" id="SSF46689">
    <property type="entry name" value="Homeodomain-like"/>
    <property type="match status" value="1"/>
</dbReference>
<comment type="subcellular location">
    <subcellularLocation>
        <location evidence="1 10 11">Nucleus</location>
    </subcellularLocation>
</comment>
<evidence type="ECO:0000256" key="6">
    <source>
        <dbReference type="ARBA" id="ARBA00023242"/>
    </source>
</evidence>
<comment type="function">
    <text evidence="7">Transcription factor. Binds to specific sequence motif 5'-TAATTA-3' in regulatory elements of target genes, such as histone demethylase KDM5C. Positively modulates transcription of KDM5C. Activates expression of KDM5C synergistically with histone lysine demethylase PHF8 and perhaps in competition with transcription regulator ZNF711; synergy may be related to enrichment of histone H3K4me3 in regulatory elements. Required for normal brain development. Plays a role in neuronal proliferation, interneuronal migration and differentiation in the embryonic forebrain. May also be involved in axonal guidance in the floor plate.</text>
</comment>
<evidence type="ECO:0000256" key="1">
    <source>
        <dbReference type="ARBA" id="ARBA00004123"/>
    </source>
</evidence>
<reference evidence="15 16" key="1">
    <citation type="journal article" date="2008" name="Nature">
        <title>Genome analysis of the platypus reveals unique signatures of evolution.</title>
        <authorList>
            <person name="Warren W.C."/>
            <person name="Hillier L.W."/>
            <person name="Marshall Graves J.A."/>
            <person name="Birney E."/>
            <person name="Ponting C.P."/>
            <person name="Grutzner F."/>
            <person name="Belov K."/>
            <person name="Miller W."/>
            <person name="Clarke L."/>
            <person name="Chinwalla A.T."/>
            <person name="Yang S.P."/>
            <person name="Heger A."/>
            <person name="Locke D.P."/>
            <person name="Miethke P."/>
            <person name="Waters P.D."/>
            <person name="Veyrunes F."/>
            <person name="Fulton L."/>
            <person name="Fulton B."/>
            <person name="Graves T."/>
            <person name="Wallis J."/>
            <person name="Puente X.S."/>
            <person name="Lopez-Otin C."/>
            <person name="Ordonez G.R."/>
            <person name="Eichler E.E."/>
            <person name="Chen L."/>
            <person name="Cheng Z."/>
            <person name="Deakin J.E."/>
            <person name="Alsop A."/>
            <person name="Thompson K."/>
            <person name="Kirby P."/>
            <person name="Papenfuss A.T."/>
            <person name="Wakefield M.J."/>
            <person name="Olender T."/>
            <person name="Lancet D."/>
            <person name="Huttley G.A."/>
            <person name="Smit A.F."/>
            <person name="Pask A."/>
            <person name="Temple-Smith P."/>
            <person name="Batzer M.A."/>
            <person name="Walker J.A."/>
            <person name="Konkel M.K."/>
            <person name="Harris R.S."/>
            <person name="Whittington C.M."/>
            <person name="Wong E.S."/>
            <person name="Gemmell N.J."/>
            <person name="Buschiazzo E."/>
            <person name="Vargas Jentzsch I.M."/>
            <person name="Merkel A."/>
            <person name="Schmitz J."/>
            <person name="Zemann A."/>
            <person name="Churakov G."/>
            <person name="Kriegs J.O."/>
            <person name="Brosius J."/>
            <person name="Murchison E.P."/>
            <person name="Sachidanandam R."/>
            <person name="Smith C."/>
            <person name="Hannon G.J."/>
            <person name="Tsend-Ayush E."/>
            <person name="McMillan D."/>
            <person name="Attenborough R."/>
            <person name="Rens W."/>
            <person name="Ferguson-Smith M."/>
            <person name="Lefevre C.M."/>
            <person name="Sharp J.A."/>
            <person name="Nicholas K.R."/>
            <person name="Ray D.A."/>
            <person name="Kube M."/>
            <person name="Reinhardt R."/>
            <person name="Pringle T.H."/>
            <person name="Taylor J."/>
            <person name="Jones R.C."/>
            <person name="Nixon B."/>
            <person name="Dacheux J.L."/>
            <person name="Niwa H."/>
            <person name="Sekita Y."/>
            <person name="Huang X."/>
            <person name="Stark A."/>
            <person name="Kheradpour P."/>
            <person name="Kellis M."/>
            <person name="Flicek P."/>
            <person name="Chen Y."/>
            <person name="Webber C."/>
            <person name="Hardison R."/>
            <person name="Nelson J."/>
            <person name="Hallsworth-Pepin K."/>
            <person name="Delehaunty K."/>
            <person name="Markovic C."/>
            <person name="Minx P."/>
            <person name="Feng Y."/>
            <person name="Kremitzki C."/>
            <person name="Mitreva M."/>
            <person name="Glasscock J."/>
            <person name="Wylie T."/>
            <person name="Wohldmann P."/>
            <person name="Thiru P."/>
            <person name="Nhan M.N."/>
            <person name="Pohl C.S."/>
            <person name="Smith S.M."/>
            <person name="Hou S."/>
            <person name="Nefedov M."/>
            <person name="de Jong P.J."/>
            <person name="Renfree M.B."/>
            <person name="Mardis E.R."/>
            <person name="Wilson R.K."/>
        </authorList>
    </citation>
    <scope>NUCLEOTIDE SEQUENCE [LARGE SCALE GENOMIC DNA]</scope>
    <source>
        <strain evidence="15 16">Glennie</strain>
    </source>
</reference>
<evidence type="ECO:0000256" key="11">
    <source>
        <dbReference type="RuleBase" id="RU000682"/>
    </source>
</evidence>
<dbReference type="OMA" id="ILDHTWR"/>
<feature type="DNA-binding region" description="Homeobox" evidence="10">
    <location>
        <begin position="134"/>
        <end position="193"/>
    </location>
</feature>
<dbReference type="PROSITE" id="PS50071">
    <property type="entry name" value="HOMEOBOX_2"/>
    <property type="match status" value="1"/>
</dbReference>
<evidence type="ECO:0000256" key="5">
    <source>
        <dbReference type="ARBA" id="ARBA00023155"/>
    </source>
</evidence>
<dbReference type="InterPro" id="IPR017970">
    <property type="entry name" value="Homeobox_CS"/>
</dbReference>
<dbReference type="Proteomes" id="UP000002279">
    <property type="component" value="Chromosome 6"/>
</dbReference>
<dbReference type="Ensembl" id="ENSOANT00000075930.1">
    <property type="protein sequence ID" value="ENSOANP00000053574.1"/>
    <property type="gene ID" value="ENSOANG00000036765.1"/>
</dbReference>
<evidence type="ECO:0000256" key="7">
    <source>
        <dbReference type="ARBA" id="ARBA00054354"/>
    </source>
</evidence>
<dbReference type="AlphaFoldDB" id="A0A6I8PM17"/>
<evidence type="ECO:0000256" key="12">
    <source>
        <dbReference type="SAM" id="MobiDB-lite"/>
    </source>
</evidence>
<reference evidence="15" key="3">
    <citation type="submission" date="2025-09" db="UniProtKB">
        <authorList>
            <consortium name="Ensembl"/>
        </authorList>
    </citation>
    <scope>IDENTIFICATION</scope>
    <source>
        <strain evidence="15">Glennie</strain>
    </source>
</reference>
<feature type="region of interest" description="Disordered" evidence="12">
    <location>
        <begin position="30"/>
        <end position="137"/>
    </location>
</feature>
<evidence type="ECO:0000313" key="16">
    <source>
        <dbReference type="Proteomes" id="UP000002279"/>
    </source>
</evidence>
<comment type="similarity">
    <text evidence="2">Belongs to the paired homeobox family. Bicoid subfamily.</text>
</comment>
<keyword evidence="5 10" id="KW-0371">Homeobox</keyword>
<reference evidence="15" key="2">
    <citation type="submission" date="2025-08" db="UniProtKB">
        <authorList>
            <consortium name="Ensembl"/>
        </authorList>
    </citation>
    <scope>IDENTIFICATION</scope>
    <source>
        <strain evidence="15">Glennie</strain>
    </source>
</reference>
<dbReference type="GO" id="GO:0000981">
    <property type="term" value="F:DNA-binding transcription factor activity, RNA polymerase II-specific"/>
    <property type="evidence" value="ECO:0000318"/>
    <property type="project" value="GO_Central"/>
</dbReference>
<evidence type="ECO:0000259" key="14">
    <source>
        <dbReference type="PROSITE" id="PS50803"/>
    </source>
</evidence>
<evidence type="ECO:0000256" key="9">
    <source>
        <dbReference type="ARBA" id="ARBA00076935"/>
    </source>
</evidence>
<dbReference type="InterPro" id="IPR050649">
    <property type="entry name" value="Paired_Homeobox_TFs"/>
</dbReference>
<keyword evidence="16" id="KW-1185">Reference proteome</keyword>
<evidence type="ECO:0000259" key="13">
    <source>
        <dbReference type="PROSITE" id="PS50071"/>
    </source>
</evidence>
<dbReference type="FunFam" id="1.10.10.60:FF:000102">
    <property type="entry name" value="Aristaless related homeobox"/>
    <property type="match status" value="1"/>
</dbReference>
<evidence type="ECO:0000256" key="3">
    <source>
        <dbReference type="ARBA" id="ARBA00022473"/>
    </source>
</evidence>
<keyword evidence="4 10" id="KW-0238">DNA-binding</keyword>